<sequence length="95" mass="9585">MRKDEPPAGAAAQLKPLVSTAVRLAIAFGVAGTLAAGWIYAGSQSRAAVHASTSALNVTRVTLPRVEVVGRRETANVARVAASGATSPAELTGAF</sequence>
<protein>
    <submittedName>
        <fullName evidence="2">Uncharacterized protein</fullName>
    </submittedName>
</protein>
<reference evidence="2 3" key="1">
    <citation type="journal article" date="2014" name="Int. J. Syst. Evol. Microbiol.">
        <title>Ramlibacter solisilvae sp. nov., isolated from forest soil, and emended description of the genus Ramlibacter.</title>
        <authorList>
            <person name="Lee H.J."/>
            <person name="Lee S.H."/>
            <person name="Lee S.S."/>
            <person name="Lee J.S."/>
            <person name="Kim Y."/>
            <person name="Kim S.C."/>
            <person name="Jeon C.O."/>
        </authorList>
    </citation>
    <scope>NUCLEOTIDE SEQUENCE [LARGE SCALE GENOMIC DNA]</scope>
    <source>
        <strain evidence="2 3">5-10</strain>
    </source>
</reference>
<evidence type="ECO:0000313" key="3">
    <source>
        <dbReference type="Proteomes" id="UP000070433"/>
    </source>
</evidence>
<keyword evidence="1" id="KW-1133">Transmembrane helix</keyword>
<accession>A0A127JVS9</accession>
<dbReference type="RefSeq" id="WP_061501439.1">
    <property type="nucleotide sequence ID" value="NZ_CP010951.1"/>
</dbReference>
<dbReference type="AlphaFoldDB" id="A0A127JVS9"/>
<keyword evidence="1" id="KW-0812">Transmembrane</keyword>
<dbReference type="Proteomes" id="UP000070433">
    <property type="component" value="Chromosome"/>
</dbReference>
<evidence type="ECO:0000256" key="1">
    <source>
        <dbReference type="SAM" id="Phobius"/>
    </source>
</evidence>
<gene>
    <name evidence="2" type="ORF">UC35_16100</name>
</gene>
<evidence type="ECO:0000313" key="2">
    <source>
        <dbReference type="EMBL" id="AMO24090.1"/>
    </source>
</evidence>
<proteinExistence type="predicted"/>
<organism evidence="2 3">
    <name type="scientific">Ramlibacter tataouinensis</name>
    <dbReference type="NCBI Taxonomy" id="94132"/>
    <lineage>
        <taxon>Bacteria</taxon>
        <taxon>Pseudomonadati</taxon>
        <taxon>Pseudomonadota</taxon>
        <taxon>Betaproteobacteria</taxon>
        <taxon>Burkholderiales</taxon>
        <taxon>Comamonadaceae</taxon>
        <taxon>Ramlibacter</taxon>
    </lineage>
</organism>
<keyword evidence="1" id="KW-0472">Membrane</keyword>
<dbReference type="EMBL" id="CP010951">
    <property type="protein sequence ID" value="AMO24090.1"/>
    <property type="molecule type" value="Genomic_DNA"/>
</dbReference>
<keyword evidence="3" id="KW-1185">Reference proteome</keyword>
<name>A0A127JVS9_9BURK</name>
<feature type="transmembrane region" description="Helical" evidence="1">
    <location>
        <begin position="20"/>
        <end position="41"/>
    </location>
</feature>